<name>A0ABX2DMB5_9BACL</name>
<evidence type="ECO:0000259" key="2">
    <source>
        <dbReference type="Pfam" id="PF00535"/>
    </source>
</evidence>
<evidence type="ECO:0000313" key="3">
    <source>
        <dbReference type="EMBL" id="NQX45772.1"/>
    </source>
</evidence>
<dbReference type="Proteomes" id="UP000711047">
    <property type="component" value="Unassembled WGS sequence"/>
</dbReference>
<dbReference type="InterPro" id="IPR001173">
    <property type="entry name" value="Glyco_trans_2-like"/>
</dbReference>
<dbReference type="EMBL" id="JABMKX010000005">
    <property type="protein sequence ID" value="NQX45772.1"/>
    <property type="molecule type" value="Genomic_DNA"/>
</dbReference>
<comment type="caution">
    <text evidence="3">The sequence shown here is derived from an EMBL/GenBank/DDBJ whole genome shotgun (WGS) entry which is preliminary data.</text>
</comment>
<dbReference type="InterPro" id="IPR029044">
    <property type="entry name" value="Nucleotide-diphossugar_trans"/>
</dbReference>
<gene>
    <name evidence="3" type="ORF">HQN87_10550</name>
</gene>
<protein>
    <submittedName>
        <fullName evidence="3">Glycosyltransferase</fullName>
    </submittedName>
</protein>
<dbReference type="RefSeq" id="WP_173131924.1">
    <property type="nucleotide sequence ID" value="NZ_CP073365.1"/>
</dbReference>
<dbReference type="PANTHER" id="PTHR43685">
    <property type="entry name" value="GLYCOSYLTRANSFERASE"/>
    <property type="match status" value="1"/>
</dbReference>
<keyword evidence="4" id="KW-1185">Reference proteome</keyword>
<evidence type="ECO:0000256" key="1">
    <source>
        <dbReference type="ARBA" id="ARBA00006739"/>
    </source>
</evidence>
<comment type="similarity">
    <text evidence="1">Belongs to the glycosyltransferase 2 family.</text>
</comment>
<dbReference type="InterPro" id="IPR050834">
    <property type="entry name" value="Glycosyltransf_2"/>
</dbReference>
<dbReference type="Gene3D" id="3.90.550.10">
    <property type="entry name" value="Spore Coat Polysaccharide Biosynthesis Protein SpsA, Chain A"/>
    <property type="match status" value="1"/>
</dbReference>
<evidence type="ECO:0000313" key="4">
    <source>
        <dbReference type="Proteomes" id="UP000711047"/>
    </source>
</evidence>
<dbReference type="SUPFAM" id="SSF53448">
    <property type="entry name" value="Nucleotide-diphospho-sugar transferases"/>
    <property type="match status" value="1"/>
</dbReference>
<sequence>MKPRVSVVIPFYNCPYIEQALQSALAQSWRPYEIIVVDDGSTMHTERIIPYLPHIHYLGKANGGTASALNHGIAHASGDYVVWLSSDDMFYHDKINNQVLFMEQNRLLITYTNFNFINGNSQVVELNAAAVFHNQLDYLRCFLHGNPINGCTVMFKREIFGAIGLFDEALPYTHDYDLWYRAILNGYAPVMLNQSLTAYRRHDGMGTLKYYDVIMAEAAATSARYHAPLSGLIASMGG</sequence>
<dbReference type="PANTHER" id="PTHR43685:SF11">
    <property type="entry name" value="GLYCOSYLTRANSFERASE TAGX-RELATED"/>
    <property type="match status" value="1"/>
</dbReference>
<reference evidence="3 4" key="1">
    <citation type="submission" date="2020-05" db="EMBL/GenBank/DDBJ databases">
        <title>Paenibacillus glebae, sp. nov., Paenibacillus humi sp. nov., Paenibacillus pedi sp. nov., Paenibacillus terrestris sp. nov. and Paenibacillus terricola sp. nov., isolated from a forest top soil sample.</title>
        <authorList>
            <person name="Qi S."/>
            <person name="Carlier A."/>
            <person name="Cnockaert M."/>
            <person name="Vandamme P."/>
        </authorList>
    </citation>
    <scope>NUCLEOTIDE SEQUENCE [LARGE SCALE GENOMIC DNA]</scope>
    <source>
        <strain evidence="3 4">LMG 29502</strain>
    </source>
</reference>
<organism evidence="3 4">
    <name type="scientific">Paenibacillus tritici</name>
    <dbReference type="NCBI Taxonomy" id="1873425"/>
    <lineage>
        <taxon>Bacteria</taxon>
        <taxon>Bacillati</taxon>
        <taxon>Bacillota</taxon>
        <taxon>Bacilli</taxon>
        <taxon>Bacillales</taxon>
        <taxon>Paenibacillaceae</taxon>
        <taxon>Paenibacillus</taxon>
    </lineage>
</organism>
<proteinExistence type="inferred from homology"/>
<dbReference type="Pfam" id="PF00535">
    <property type="entry name" value="Glycos_transf_2"/>
    <property type="match status" value="1"/>
</dbReference>
<feature type="domain" description="Glycosyltransferase 2-like" evidence="2">
    <location>
        <begin position="6"/>
        <end position="160"/>
    </location>
</feature>
<accession>A0ABX2DMB5</accession>